<feature type="domain" description="Methyltransferase type 11" evidence="3">
    <location>
        <begin position="70"/>
        <end position="161"/>
    </location>
</feature>
<dbReference type="Gene3D" id="3.40.50.150">
    <property type="entry name" value="Vaccinia Virus protein VP39"/>
    <property type="match status" value="1"/>
</dbReference>
<dbReference type="PANTHER" id="PTHR13069:SF21">
    <property type="entry name" value="ALKYLATED DNA REPAIR PROTEIN ALKB HOMOLOG 8"/>
    <property type="match status" value="1"/>
</dbReference>
<proteinExistence type="predicted"/>
<evidence type="ECO:0000256" key="2">
    <source>
        <dbReference type="ARBA" id="ARBA00022679"/>
    </source>
</evidence>
<comment type="caution">
    <text evidence="4">The sequence shown here is derived from an EMBL/GenBank/DDBJ whole genome shotgun (WGS) entry which is preliminary data.</text>
</comment>
<evidence type="ECO:0000259" key="3">
    <source>
        <dbReference type="Pfam" id="PF08241"/>
    </source>
</evidence>
<accession>A0A8K1CDC8</accession>
<keyword evidence="5" id="KW-1185">Reference proteome</keyword>
<dbReference type="InterPro" id="IPR029063">
    <property type="entry name" value="SAM-dependent_MTases_sf"/>
</dbReference>
<dbReference type="GO" id="GO:0008175">
    <property type="term" value="F:tRNA methyltransferase activity"/>
    <property type="evidence" value="ECO:0007669"/>
    <property type="project" value="UniProtKB-ARBA"/>
</dbReference>
<evidence type="ECO:0000313" key="5">
    <source>
        <dbReference type="Proteomes" id="UP000794436"/>
    </source>
</evidence>
<gene>
    <name evidence="4" type="ORF">Poli38472_000767</name>
</gene>
<dbReference type="Proteomes" id="UP000794436">
    <property type="component" value="Unassembled WGS sequence"/>
</dbReference>
<dbReference type="CDD" id="cd02440">
    <property type="entry name" value="AdoMet_MTases"/>
    <property type="match status" value="1"/>
</dbReference>
<name>A0A8K1CDC8_PYTOL</name>
<keyword evidence="1" id="KW-0489">Methyltransferase</keyword>
<dbReference type="GO" id="GO:0008757">
    <property type="term" value="F:S-adenosylmethionine-dependent methyltransferase activity"/>
    <property type="evidence" value="ECO:0007669"/>
    <property type="project" value="InterPro"/>
</dbReference>
<sequence>MSSSNGCKPAVLPALNGEALSTLAPTALEAEHVHKVYDSIAPHFSHTRHHPWPLVTDFLTALPAGSLVADVGCGNGKYLKINPALCMIGSDRSIPLLACSAQNEASFNVFGCDALKVPMRTGAFDAAISIAVLHHISTVERRIALISELARIVRVGGEIFIVAWAFEQDESSKRQFEQQDVMVEWKLQQNQPAGGDGESDDSDDEVDDIGGSVLRYARRCISTGEFSQAIGALSKVLEVCDFDSVASRQVRFCCVQLLSLTNQFDAALHCMMELYQEMPPPYATEDAMLVLLALTDLQAQRVTPEWLSRFDSILAFISKHQQKRRAGIPQHEFFSSIHARVAFQLDKIQKDYVQQYGQTLFGERLSQCHSILTHWRFENVDHVVERLQAARAIGIDEEKQRNLEFFHVHGPANKVG</sequence>
<dbReference type="InterPro" id="IPR051422">
    <property type="entry name" value="AlkB_tRNA_MeTrf/Diox"/>
</dbReference>
<reference evidence="4" key="1">
    <citation type="submission" date="2019-03" db="EMBL/GenBank/DDBJ databases">
        <title>Long read genome sequence of the mycoparasitic Pythium oligandrum ATCC 38472 isolated from sugarbeet rhizosphere.</title>
        <authorList>
            <person name="Gaulin E."/>
        </authorList>
    </citation>
    <scope>NUCLEOTIDE SEQUENCE</scope>
    <source>
        <strain evidence="4">ATCC 38472_TT</strain>
    </source>
</reference>
<protein>
    <recommendedName>
        <fullName evidence="3">Methyltransferase type 11 domain-containing protein</fullName>
    </recommendedName>
</protein>
<organism evidence="4 5">
    <name type="scientific">Pythium oligandrum</name>
    <name type="common">Mycoparasitic fungus</name>
    <dbReference type="NCBI Taxonomy" id="41045"/>
    <lineage>
        <taxon>Eukaryota</taxon>
        <taxon>Sar</taxon>
        <taxon>Stramenopiles</taxon>
        <taxon>Oomycota</taxon>
        <taxon>Peronosporomycetes</taxon>
        <taxon>Pythiales</taxon>
        <taxon>Pythiaceae</taxon>
        <taxon>Pythium</taxon>
    </lineage>
</organism>
<dbReference type="GO" id="GO:0032259">
    <property type="term" value="P:methylation"/>
    <property type="evidence" value="ECO:0007669"/>
    <property type="project" value="UniProtKB-KW"/>
</dbReference>
<dbReference type="InterPro" id="IPR013216">
    <property type="entry name" value="Methyltransf_11"/>
</dbReference>
<dbReference type="Pfam" id="PF08241">
    <property type="entry name" value="Methyltransf_11"/>
    <property type="match status" value="1"/>
</dbReference>
<evidence type="ECO:0000256" key="1">
    <source>
        <dbReference type="ARBA" id="ARBA00022603"/>
    </source>
</evidence>
<evidence type="ECO:0000313" key="4">
    <source>
        <dbReference type="EMBL" id="TMW60725.1"/>
    </source>
</evidence>
<dbReference type="PANTHER" id="PTHR13069">
    <property type="entry name" value="ALKYLATED DNA REPAIR PROTEIN ALKB HOMOLOG 8"/>
    <property type="match status" value="1"/>
</dbReference>
<dbReference type="OrthoDB" id="271595at2759"/>
<dbReference type="SUPFAM" id="SSF53335">
    <property type="entry name" value="S-adenosyl-L-methionine-dependent methyltransferases"/>
    <property type="match status" value="1"/>
</dbReference>
<dbReference type="EMBL" id="SPLM01000108">
    <property type="protein sequence ID" value="TMW60725.1"/>
    <property type="molecule type" value="Genomic_DNA"/>
</dbReference>
<dbReference type="GO" id="GO:0006400">
    <property type="term" value="P:tRNA modification"/>
    <property type="evidence" value="ECO:0007669"/>
    <property type="project" value="UniProtKB-ARBA"/>
</dbReference>
<keyword evidence="2" id="KW-0808">Transferase</keyword>
<dbReference type="AlphaFoldDB" id="A0A8K1CDC8"/>